<feature type="domain" description="HMG box" evidence="2">
    <location>
        <begin position="1"/>
        <end position="71"/>
    </location>
</feature>
<dbReference type="SUPFAM" id="SSF47095">
    <property type="entry name" value="HMG-box"/>
    <property type="match status" value="1"/>
</dbReference>
<dbReference type="GO" id="GO:0005634">
    <property type="term" value="C:nucleus"/>
    <property type="evidence" value="ECO:0007669"/>
    <property type="project" value="UniProtKB-UniRule"/>
</dbReference>
<evidence type="ECO:0000256" key="1">
    <source>
        <dbReference type="PROSITE-ProRule" id="PRU00267"/>
    </source>
</evidence>
<organism evidence="3 4">
    <name type="scientific">Gigaspora rosea</name>
    <dbReference type="NCBI Taxonomy" id="44941"/>
    <lineage>
        <taxon>Eukaryota</taxon>
        <taxon>Fungi</taxon>
        <taxon>Fungi incertae sedis</taxon>
        <taxon>Mucoromycota</taxon>
        <taxon>Glomeromycotina</taxon>
        <taxon>Glomeromycetes</taxon>
        <taxon>Diversisporales</taxon>
        <taxon>Gigasporaceae</taxon>
        <taxon>Gigaspora</taxon>
    </lineage>
</organism>
<comment type="caution">
    <text evidence="3">The sequence shown here is derived from an EMBL/GenBank/DDBJ whole genome shotgun (WGS) entry which is preliminary data.</text>
</comment>
<dbReference type="Proteomes" id="UP000266673">
    <property type="component" value="Unassembled WGS sequence"/>
</dbReference>
<dbReference type="AlphaFoldDB" id="A0A397UBX1"/>
<keyword evidence="1" id="KW-0238">DNA-binding</keyword>
<protein>
    <recommendedName>
        <fullName evidence="2">HMG box domain-containing protein</fullName>
    </recommendedName>
</protein>
<name>A0A397UBX1_9GLOM</name>
<dbReference type="GO" id="GO:0003677">
    <property type="term" value="F:DNA binding"/>
    <property type="evidence" value="ECO:0007669"/>
    <property type="project" value="UniProtKB-UniRule"/>
</dbReference>
<dbReference type="InterPro" id="IPR009071">
    <property type="entry name" value="HMG_box_dom"/>
</dbReference>
<dbReference type="InterPro" id="IPR036910">
    <property type="entry name" value="HMG_box_dom_sf"/>
</dbReference>
<gene>
    <name evidence="3" type="ORF">C2G38_1915178</name>
</gene>
<sequence length="74" mass="8977">RPQNEFILFRKEYIAYAKEQDPIRTRSISIDEISKEASQRWKSLPFQVKQLFTILAEIADKRHKLMYPDYVYKP</sequence>
<evidence type="ECO:0000313" key="3">
    <source>
        <dbReference type="EMBL" id="RIB07825.1"/>
    </source>
</evidence>
<evidence type="ECO:0000313" key="4">
    <source>
        <dbReference type="Proteomes" id="UP000266673"/>
    </source>
</evidence>
<feature type="non-terminal residue" evidence="3">
    <location>
        <position position="74"/>
    </location>
</feature>
<dbReference type="EMBL" id="QKWP01001594">
    <property type="protein sequence ID" value="RIB07825.1"/>
    <property type="molecule type" value="Genomic_DNA"/>
</dbReference>
<feature type="DNA-binding region" description="HMG box" evidence="1">
    <location>
        <begin position="1"/>
        <end position="71"/>
    </location>
</feature>
<dbReference type="Pfam" id="PF00505">
    <property type="entry name" value="HMG_box"/>
    <property type="match status" value="1"/>
</dbReference>
<dbReference type="PROSITE" id="PS50118">
    <property type="entry name" value="HMG_BOX_2"/>
    <property type="match status" value="1"/>
</dbReference>
<dbReference type="CDD" id="cd01389">
    <property type="entry name" value="HMG-box_ROX1-like"/>
    <property type="match status" value="1"/>
</dbReference>
<dbReference type="Gene3D" id="1.10.30.10">
    <property type="entry name" value="High mobility group box domain"/>
    <property type="match status" value="1"/>
</dbReference>
<evidence type="ECO:0000259" key="2">
    <source>
        <dbReference type="PROSITE" id="PS50118"/>
    </source>
</evidence>
<keyword evidence="1" id="KW-0539">Nucleus</keyword>
<accession>A0A397UBX1</accession>
<feature type="non-terminal residue" evidence="3">
    <location>
        <position position="1"/>
    </location>
</feature>
<keyword evidence="4" id="KW-1185">Reference proteome</keyword>
<proteinExistence type="predicted"/>
<dbReference type="OrthoDB" id="6247875at2759"/>
<dbReference type="SMART" id="SM00398">
    <property type="entry name" value="HMG"/>
    <property type="match status" value="1"/>
</dbReference>
<reference evidence="3 4" key="1">
    <citation type="submission" date="2018-06" db="EMBL/GenBank/DDBJ databases">
        <title>Comparative genomics reveals the genomic features of Rhizophagus irregularis, R. cerebriforme, R. diaphanum and Gigaspora rosea, and their symbiotic lifestyle signature.</title>
        <authorList>
            <person name="Morin E."/>
            <person name="San Clemente H."/>
            <person name="Chen E.C.H."/>
            <person name="De La Providencia I."/>
            <person name="Hainaut M."/>
            <person name="Kuo A."/>
            <person name="Kohler A."/>
            <person name="Murat C."/>
            <person name="Tang N."/>
            <person name="Roy S."/>
            <person name="Loubradou J."/>
            <person name="Henrissat B."/>
            <person name="Grigoriev I.V."/>
            <person name="Corradi N."/>
            <person name="Roux C."/>
            <person name="Martin F.M."/>
        </authorList>
    </citation>
    <scope>NUCLEOTIDE SEQUENCE [LARGE SCALE GENOMIC DNA]</scope>
    <source>
        <strain evidence="3 4">DAOM 194757</strain>
    </source>
</reference>